<evidence type="ECO:0000259" key="1">
    <source>
        <dbReference type="Pfam" id="PF18226"/>
    </source>
</evidence>
<evidence type="ECO:0000313" key="3">
    <source>
        <dbReference type="Proteomes" id="UP000030949"/>
    </source>
</evidence>
<dbReference type="RefSeq" id="WP_039592345.1">
    <property type="nucleotide sequence ID" value="NZ_JQGJ02000009.1"/>
</dbReference>
<evidence type="ECO:0000313" key="2">
    <source>
        <dbReference type="EMBL" id="KHK63811.1"/>
    </source>
</evidence>
<gene>
    <name evidence="2" type="ORF">JZ00_16380</name>
</gene>
<dbReference type="Pfam" id="PF18226">
    <property type="entry name" value="QslA"/>
    <property type="match status" value="1"/>
</dbReference>
<dbReference type="EMBL" id="JQGJ01000009">
    <property type="protein sequence ID" value="KHK63811.1"/>
    <property type="molecule type" value="Genomic_DNA"/>
</dbReference>
<dbReference type="AlphaFoldDB" id="A0A0B1Z3J3"/>
<sequence>MFEFSLLIGLPKPSSIDTSSLTAEDAAVKLRQAATLRLNGAQSILLHFPQDVELAVELLDDAAVLYDKAFRNLTGIPAQSVHQQIHEHVSVPSAEGAPAIQTPWGNKFAPVIKEGVRCAETWLEGSSLPLWWALSQNRKRHRPGDYQEAFEVGFLLRLQQTLIMRREAPTSQSTRFDA</sequence>
<protein>
    <recommendedName>
        <fullName evidence="1">LasR-specific antiactivator QslA domain-containing protein</fullName>
    </recommendedName>
</protein>
<feature type="domain" description="LasR-specific antiactivator QslA" evidence="1">
    <location>
        <begin position="94"/>
        <end position="162"/>
    </location>
</feature>
<accession>A0A0B1Z3J3</accession>
<dbReference type="OrthoDB" id="6997138at2"/>
<dbReference type="Proteomes" id="UP000030949">
    <property type="component" value="Unassembled WGS sequence"/>
</dbReference>
<reference evidence="3" key="1">
    <citation type="submission" date="2015-03" db="EMBL/GenBank/DDBJ databases">
        <title>Pseudomonas frederiksbergensis hydrocarbon degrader.</title>
        <authorList>
            <person name="Brown L.M."/>
            <person name="Ruiz O.N."/>
            <person name="Mueller S."/>
            <person name="Gunasekera T.S."/>
        </authorList>
    </citation>
    <scope>NUCLEOTIDE SEQUENCE [LARGE SCALE GENOMIC DNA]</scope>
    <source>
        <strain evidence="3">SI8</strain>
    </source>
</reference>
<proteinExistence type="predicted"/>
<dbReference type="InterPro" id="IPR040654">
    <property type="entry name" value="QslA"/>
</dbReference>
<name>A0A0B1Z3J3_9PSED</name>
<comment type="caution">
    <text evidence="2">The sequence shown here is derived from an EMBL/GenBank/DDBJ whole genome shotgun (WGS) entry which is preliminary data.</text>
</comment>
<organism evidence="2 3">
    <name type="scientific">Pseudomonas frederiksbergensis</name>
    <dbReference type="NCBI Taxonomy" id="104087"/>
    <lineage>
        <taxon>Bacteria</taxon>
        <taxon>Pseudomonadati</taxon>
        <taxon>Pseudomonadota</taxon>
        <taxon>Gammaproteobacteria</taxon>
        <taxon>Pseudomonadales</taxon>
        <taxon>Pseudomonadaceae</taxon>
        <taxon>Pseudomonas</taxon>
    </lineage>
</organism>